<dbReference type="InterPro" id="IPR009072">
    <property type="entry name" value="Histone-fold"/>
</dbReference>
<evidence type="ECO:0000256" key="3">
    <source>
        <dbReference type="ARBA" id="ARBA00004286"/>
    </source>
</evidence>
<dbReference type="SMART" id="SM00428">
    <property type="entry name" value="H3"/>
    <property type="match status" value="1"/>
</dbReference>
<feature type="region of interest" description="Disordered" evidence="12">
    <location>
        <begin position="68"/>
        <end position="186"/>
    </location>
</feature>
<dbReference type="PANTHER" id="PTHR11426">
    <property type="entry name" value="HISTONE H3"/>
    <property type="match status" value="1"/>
</dbReference>
<dbReference type="InterPro" id="IPR007125">
    <property type="entry name" value="H2A/H2B/H3"/>
</dbReference>
<protein>
    <submittedName>
        <fullName evidence="14">Histone H3</fullName>
    </submittedName>
</protein>
<keyword evidence="8" id="KW-0007">Acetylation</keyword>
<comment type="subcellular location">
    <subcellularLocation>
        <location evidence="3">Chromosome</location>
    </subcellularLocation>
    <subcellularLocation>
        <location evidence="2">Nucleus</location>
    </subcellularLocation>
</comment>
<keyword evidence="11" id="KW-0544">Nucleosome core</keyword>
<evidence type="ECO:0000256" key="10">
    <source>
        <dbReference type="ARBA" id="ARBA00023242"/>
    </source>
</evidence>
<name>V6LEW9_9EUKA</name>
<comment type="similarity">
    <text evidence="4">Belongs to the histone H3 family.</text>
</comment>
<evidence type="ECO:0000256" key="6">
    <source>
        <dbReference type="ARBA" id="ARBA00022454"/>
    </source>
</evidence>
<proteinExistence type="inferred from homology"/>
<dbReference type="GO" id="GO:0000786">
    <property type="term" value="C:nucleosome"/>
    <property type="evidence" value="ECO:0007669"/>
    <property type="project" value="UniProtKB-KW"/>
</dbReference>
<dbReference type="GO" id="GO:0005634">
    <property type="term" value="C:nucleus"/>
    <property type="evidence" value="ECO:0007669"/>
    <property type="project" value="UniProtKB-SubCell"/>
</dbReference>
<evidence type="ECO:0000256" key="8">
    <source>
        <dbReference type="ARBA" id="ARBA00022990"/>
    </source>
</evidence>
<reference evidence="14" key="1">
    <citation type="journal article" date="2014" name="PLoS Genet.">
        <title>The Genome of Spironucleus salmonicida Highlights a Fish Pathogen Adapted to Fluctuating Environments.</title>
        <authorList>
            <person name="Xu F."/>
            <person name="Jerlstrom-Hultqvist J."/>
            <person name="Einarsson E."/>
            <person name="Astvaldsson A."/>
            <person name="Svard S.G."/>
            <person name="Andersson J.O."/>
        </authorList>
    </citation>
    <scope>NUCLEOTIDE SEQUENCE</scope>
</reference>
<comment type="function">
    <text evidence="1">Core component of nucleosome. Nucleosomes wrap and compact DNA into chromatin, limiting DNA accessibility to the cellular machineries which require DNA as a template. Histones thereby play a central role in transcription regulation, DNA repair, DNA replication and chromosomal stability. DNA accessibility is regulated via a complex set of post-translational modifications of histones, also called histone code, and nucleosome remodeling.</text>
</comment>
<keyword evidence="9" id="KW-0238">DNA-binding</keyword>
<comment type="subunit">
    <text evidence="5">The nucleosome is a histone octamer containing two molecules each of H2A, H2B, H3 and H4 assembled in one H3-H4 heterotetramer and two H2A-H2B heterodimers. The octamer wraps approximately 147 bp of DNA.</text>
</comment>
<evidence type="ECO:0000256" key="7">
    <source>
        <dbReference type="ARBA" id="ARBA00022481"/>
    </source>
</evidence>
<dbReference type="GO" id="GO:0003677">
    <property type="term" value="F:DNA binding"/>
    <property type="evidence" value="ECO:0007669"/>
    <property type="project" value="UniProtKB-KW"/>
</dbReference>
<dbReference type="InterPro" id="IPR000164">
    <property type="entry name" value="Histone_H3/CENP-A"/>
</dbReference>
<sequence>MIFILQYNIIQFLFFSQYLEYLQSFSCIIINRSNLTILNYRQQQQYNASFLQNHSIAYSLQLIHSSETETHRRRSSPLARPRAQHSTACPNPTRCRLARRNHGCRAGPTAGGTHRSFSRQLVSRAGAAPARFPPSKMARTKHTARKSTSATKAPRKTIARKAARKTAGTAGGVKKTRRSKQGAVATREIKKYQKSTELLIRKLPFSKLVRELVTNYNKNDVRFQGLAIQALQEASENYLINLFVDTQMCAEHAKRVTIMQPDMELATRIGKRAQPDHKK</sequence>
<dbReference type="AlphaFoldDB" id="V6LEW9"/>
<feature type="domain" description="Core Histone H2A/H2B/H3" evidence="13">
    <location>
        <begin position="182"/>
        <end position="269"/>
    </location>
</feature>
<evidence type="ECO:0000256" key="2">
    <source>
        <dbReference type="ARBA" id="ARBA00004123"/>
    </source>
</evidence>
<evidence type="ECO:0000256" key="5">
    <source>
        <dbReference type="ARBA" id="ARBA00011538"/>
    </source>
</evidence>
<evidence type="ECO:0000256" key="11">
    <source>
        <dbReference type="ARBA" id="ARBA00023269"/>
    </source>
</evidence>
<dbReference type="GO" id="GO:0030527">
    <property type="term" value="F:structural constituent of chromatin"/>
    <property type="evidence" value="ECO:0007669"/>
    <property type="project" value="InterPro"/>
</dbReference>
<keyword evidence="7" id="KW-0488">Methylation</keyword>
<keyword evidence="10" id="KW-0539">Nucleus</keyword>
<evidence type="ECO:0000256" key="12">
    <source>
        <dbReference type="SAM" id="MobiDB-lite"/>
    </source>
</evidence>
<evidence type="ECO:0000259" key="13">
    <source>
        <dbReference type="Pfam" id="PF00125"/>
    </source>
</evidence>
<dbReference type="GO" id="GO:0046982">
    <property type="term" value="F:protein heterodimerization activity"/>
    <property type="evidence" value="ECO:0007669"/>
    <property type="project" value="InterPro"/>
</dbReference>
<gene>
    <name evidence="14" type="ORF">SS50377_17344</name>
</gene>
<keyword evidence="6" id="KW-0158">Chromosome</keyword>
<evidence type="ECO:0000256" key="1">
    <source>
        <dbReference type="ARBA" id="ARBA00002001"/>
    </source>
</evidence>
<accession>V6LEW9</accession>
<evidence type="ECO:0000256" key="4">
    <source>
        <dbReference type="ARBA" id="ARBA00010343"/>
    </source>
</evidence>
<dbReference type="FunFam" id="1.10.20.10:FF:000096">
    <property type="entry name" value="Histone H3"/>
    <property type="match status" value="1"/>
</dbReference>
<evidence type="ECO:0000256" key="9">
    <source>
        <dbReference type="ARBA" id="ARBA00023125"/>
    </source>
</evidence>
<dbReference type="PRINTS" id="PR00622">
    <property type="entry name" value="HISTONEH3"/>
</dbReference>
<dbReference type="Gene3D" id="1.10.20.10">
    <property type="entry name" value="Histone, subunit A"/>
    <property type="match status" value="1"/>
</dbReference>
<evidence type="ECO:0000313" key="14">
    <source>
        <dbReference type="EMBL" id="EST43042.1"/>
    </source>
</evidence>
<dbReference type="VEuPathDB" id="GiardiaDB:SS50377_20349"/>
<dbReference type="CDD" id="cd22911">
    <property type="entry name" value="HFD_H3"/>
    <property type="match status" value="1"/>
</dbReference>
<dbReference type="Pfam" id="PF00125">
    <property type="entry name" value="Histone"/>
    <property type="match status" value="1"/>
</dbReference>
<feature type="compositionally biased region" description="Basic residues" evidence="12">
    <location>
        <begin position="153"/>
        <end position="164"/>
    </location>
</feature>
<dbReference type="SUPFAM" id="SSF47113">
    <property type="entry name" value="Histone-fold"/>
    <property type="match status" value="1"/>
</dbReference>
<dbReference type="EMBL" id="KI546147">
    <property type="protein sequence ID" value="EST43042.1"/>
    <property type="molecule type" value="Genomic_DNA"/>
</dbReference>
<organism evidence="14">
    <name type="scientific">Spironucleus salmonicida</name>
    <dbReference type="NCBI Taxonomy" id="348837"/>
    <lineage>
        <taxon>Eukaryota</taxon>
        <taxon>Metamonada</taxon>
        <taxon>Diplomonadida</taxon>
        <taxon>Hexamitidae</taxon>
        <taxon>Hexamitinae</taxon>
        <taxon>Spironucleus</taxon>
    </lineage>
</organism>